<keyword evidence="3" id="KW-1185">Reference proteome</keyword>
<evidence type="ECO:0000313" key="2">
    <source>
        <dbReference type="EMBL" id="KAJ1179843.1"/>
    </source>
</evidence>
<sequence>MDRRVRQALALLKEAGRLDLLAAPVAPKERPVRKAASGVAAAVVACSPPRERTQVSRAVRGRSGRLALAARGRVKAAPKGRPRPLGARRPLGRNGGAAGGTAGNSPAAQRRGQRGAPSGLSVGRGEGAREERPRSEAGETSGGPEEHREGKREGKKISTGRTTQLTGTKGAWGMGPAGGEENKVLAQETGSSSSEEGAGCPLGRWYGATGETGVEVSHILEWSDVSEQEGGGSMDEEATELKVRPPTRTYGVAGRSEAGLEGFGRHEEGEGGQAKLGAGTSSINDRDVGFLQGSRNKRVDRDPGELLTGLEPWEEEEVLAGPSTASWTGYHRGGKAVRAKDSVQQRATGLGSAPPSGRVSEGKQPGYASYGKGQITPLRRPRVPAAQLGDLLKEARFGQQTGGTDTDEEDGGDVLDFDVDSFEEGEIREEEDWWAKGGGSNVVHKSLQVTEDAERGKRAAKRTVMEQPPLLEKGEKRKSVTQVGAQFLMSRGDQLYKGRNVSTISAKECISDFLKKRMIKKSHFVGCFV</sequence>
<proteinExistence type="predicted"/>
<comment type="caution">
    <text evidence="2">The sequence shown here is derived from an EMBL/GenBank/DDBJ whole genome shotgun (WGS) entry which is preliminary data.</text>
</comment>
<accession>A0AAV7TW36</accession>
<feature type="compositionally biased region" description="Basic and acidic residues" evidence="1">
    <location>
        <begin position="144"/>
        <end position="156"/>
    </location>
</feature>
<dbReference type="Proteomes" id="UP001066276">
    <property type="component" value="Chromosome 3_2"/>
</dbReference>
<evidence type="ECO:0000313" key="3">
    <source>
        <dbReference type="Proteomes" id="UP001066276"/>
    </source>
</evidence>
<dbReference type="AlphaFoldDB" id="A0AAV7TW36"/>
<evidence type="ECO:0000256" key="1">
    <source>
        <dbReference type="SAM" id="MobiDB-lite"/>
    </source>
</evidence>
<reference evidence="2" key="1">
    <citation type="journal article" date="2022" name="bioRxiv">
        <title>Sequencing and chromosome-scale assembly of the giantPleurodeles waltlgenome.</title>
        <authorList>
            <person name="Brown T."/>
            <person name="Elewa A."/>
            <person name="Iarovenko S."/>
            <person name="Subramanian E."/>
            <person name="Araus A.J."/>
            <person name="Petzold A."/>
            <person name="Susuki M."/>
            <person name="Suzuki K.-i.T."/>
            <person name="Hayashi T."/>
            <person name="Toyoda A."/>
            <person name="Oliveira C."/>
            <person name="Osipova E."/>
            <person name="Leigh N.D."/>
            <person name="Simon A."/>
            <person name="Yun M.H."/>
        </authorList>
    </citation>
    <scope>NUCLEOTIDE SEQUENCE</scope>
    <source>
        <strain evidence="2">20211129_DDA</strain>
        <tissue evidence="2">Liver</tissue>
    </source>
</reference>
<feature type="compositionally biased region" description="Basic and acidic residues" evidence="1">
    <location>
        <begin position="126"/>
        <end position="137"/>
    </location>
</feature>
<gene>
    <name evidence="2" type="ORF">NDU88_005076</name>
</gene>
<feature type="region of interest" description="Disordered" evidence="1">
    <location>
        <begin position="336"/>
        <end position="375"/>
    </location>
</feature>
<protein>
    <submittedName>
        <fullName evidence="2">Uncharacterized protein</fullName>
    </submittedName>
</protein>
<name>A0AAV7TW36_PLEWA</name>
<feature type="compositionally biased region" description="Gly residues" evidence="1">
    <location>
        <begin position="93"/>
        <end position="102"/>
    </location>
</feature>
<feature type="compositionally biased region" description="Basic residues" evidence="1">
    <location>
        <begin position="72"/>
        <end position="82"/>
    </location>
</feature>
<feature type="region of interest" description="Disordered" evidence="1">
    <location>
        <begin position="49"/>
        <end position="206"/>
    </location>
</feature>
<organism evidence="2 3">
    <name type="scientific">Pleurodeles waltl</name>
    <name type="common">Iberian ribbed newt</name>
    <dbReference type="NCBI Taxonomy" id="8319"/>
    <lineage>
        <taxon>Eukaryota</taxon>
        <taxon>Metazoa</taxon>
        <taxon>Chordata</taxon>
        <taxon>Craniata</taxon>
        <taxon>Vertebrata</taxon>
        <taxon>Euteleostomi</taxon>
        <taxon>Amphibia</taxon>
        <taxon>Batrachia</taxon>
        <taxon>Caudata</taxon>
        <taxon>Salamandroidea</taxon>
        <taxon>Salamandridae</taxon>
        <taxon>Pleurodelinae</taxon>
        <taxon>Pleurodeles</taxon>
    </lineage>
</organism>
<feature type="region of interest" description="Disordered" evidence="1">
    <location>
        <begin position="226"/>
        <end position="310"/>
    </location>
</feature>
<dbReference type="EMBL" id="JANPWB010000006">
    <property type="protein sequence ID" value="KAJ1179843.1"/>
    <property type="molecule type" value="Genomic_DNA"/>
</dbReference>